<evidence type="ECO:0000313" key="2">
    <source>
        <dbReference type="RefSeq" id="XP_070854998.1"/>
    </source>
</evidence>
<dbReference type="CDD" id="cd09272">
    <property type="entry name" value="RNase_HI_RT_Ty1"/>
    <property type="match status" value="1"/>
</dbReference>
<proteinExistence type="predicted"/>
<keyword evidence="1" id="KW-1185">Reference proteome</keyword>
<gene>
    <name evidence="2" type="primary">LOC139354651</name>
</gene>
<reference evidence="2" key="1">
    <citation type="submission" date="2025-08" db="UniProtKB">
        <authorList>
            <consortium name="RefSeq"/>
        </authorList>
    </citation>
    <scope>IDENTIFICATION</scope>
</reference>
<dbReference type="PANTHER" id="PTHR11439">
    <property type="entry name" value="GAG-POL-RELATED RETROTRANSPOSON"/>
    <property type="match status" value="1"/>
</dbReference>
<evidence type="ECO:0000313" key="1">
    <source>
        <dbReference type="Proteomes" id="UP001652628"/>
    </source>
</evidence>
<evidence type="ECO:0008006" key="3">
    <source>
        <dbReference type="Google" id="ProtNLM"/>
    </source>
</evidence>
<dbReference type="RefSeq" id="XP_070854998.1">
    <property type="nucleotide sequence ID" value="XM_070998897.1"/>
</dbReference>
<organism evidence="1 2">
    <name type="scientific">Drosophila suzukii</name>
    <name type="common">Spotted-wing drosophila fruit fly</name>
    <dbReference type="NCBI Taxonomy" id="28584"/>
    <lineage>
        <taxon>Eukaryota</taxon>
        <taxon>Metazoa</taxon>
        <taxon>Ecdysozoa</taxon>
        <taxon>Arthropoda</taxon>
        <taxon>Hexapoda</taxon>
        <taxon>Insecta</taxon>
        <taxon>Pterygota</taxon>
        <taxon>Neoptera</taxon>
        <taxon>Endopterygota</taxon>
        <taxon>Diptera</taxon>
        <taxon>Brachycera</taxon>
        <taxon>Muscomorpha</taxon>
        <taxon>Ephydroidea</taxon>
        <taxon>Drosophilidae</taxon>
        <taxon>Drosophila</taxon>
        <taxon>Sophophora</taxon>
    </lineage>
</organism>
<dbReference type="PANTHER" id="PTHR11439:SF440">
    <property type="entry name" value="INTEGRASE CATALYTIC DOMAIN-CONTAINING PROTEIN"/>
    <property type="match status" value="1"/>
</dbReference>
<protein>
    <recommendedName>
        <fullName evidence="3">Reverse transcriptase Ty1/copia-type domain-containing protein</fullName>
    </recommendedName>
</protein>
<dbReference type="GeneID" id="139354651"/>
<dbReference type="InterPro" id="IPR001888">
    <property type="entry name" value="Transposase_1"/>
</dbReference>
<dbReference type="InterPro" id="IPR043502">
    <property type="entry name" value="DNA/RNA_pol_sf"/>
</dbReference>
<dbReference type="Pfam" id="PF01359">
    <property type="entry name" value="Transposase_1"/>
    <property type="match status" value="1"/>
</dbReference>
<dbReference type="Proteomes" id="UP001652628">
    <property type="component" value="Unplaced"/>
</dbReference>
<sequence length="216" mass="24061">MEIERDGETGSVTIGHKQYIDGLLREYGMEDCKPNATPLEVGYQSLCTVDDCPRSHQKQYQSLIGSLLYLAMTTRPDIVHSVAKLAQRCSDPHKEHEVAAKRVLRYLKGTSGLQLHYAQSGMPVHCYVDADWAGDSIDRKSFSGWAFFMAGAAFSWESKKQSIIALSSTEAELSARWVPRNSKIHPAKKAKTVPSAGKVMATVFWDSQGVIYIDYL</sequence>
<name>A0ABM4TYH0_DROSZ</name>
<dbReference type="SUPFAM" id="SSF56672">
    <property type="entry name" value="DNA/RNA polymerases"/>
    <property type="match status" value="1"/>
</dbReference>
<accession>A0ABM4TYH0</accession>